<comment type="caution">
    <text evidence="7">The sequence shown here is derived from an EMBL/GenBank/DDBJ whole genome shotgun (WGS) entry which is preliminary data.</text>
</comment>
<dbReference type="AlphaFoldDB" id="A0A3E1NF85"/>
<protein>
    <submittedName>
        <fullName evidence="7">O-antigen ligase domain-containing protein</fullName>
    </submittedName>
</protein>
<reference evidence="7 8" key="1">
    <citation type="submission" date="2018-08" db="EMBL/GenBank/DDBJ databases">
        <title>Chitinophagaceae sp. K23C18032701, a novel bacterium isolated from forest soil.</title>
        <authorList>
            <person name="Wang C."/>
        </authorList>
    </citation>
    <scope>NUCLEOTIDE SEQUENCE [LARGE SCALE GENOMIC DNA]</scope>
    <source>
        <strain evidence="7 8">K23C18032701</strain>
    </source>
</reference>
<feature type="transmembrane region" description="Helical" evidence="5">
    <location>
        <begin position="425"/>
        <end position="442"/>
    </location>
</feature>
<name>A0A3E1NF85_9BACT</name>
<organism evidence="7 8">
    <name type="scientific">Deminuibacter soli</name>
    <dbReference type="NCBI Taxonomy" id="2291815"/>
    <lineage>
        <taxon>Bacteria</taxon>
        <taxon>Pseudomonadati</taxon>
        <taxon>Bacteroidota</taxon>
        <taxon>Chitinophagia</taxon>
        <taxon>Chitinophagales</taxon>
        <taxon>Chitinophagaceae</taxon>
        <taxon>Deminuibacter</taxon>
    </lineage>
</organism>
<keyword evidence="3 5" id="KW-1133">Transmembrane helix</keyword>
<evidence type="ECO:0000256" key="5">
    <source>
        <dbReference type="SAM" id="Phobius"/>
    </source>
</evidence>
<gene>
    <name evidence="7" type="ORF">DXN05_18930</name>
</gene>
<dbReference type="InterPro" id="IPR007016">
    <property type="entry name" value="O-antigen_ligase-rel_domated"/>
</dbReference>
<accession>A0A3E1NF85</accession>
<evidence type="ECO:0000313" key="7">
    <source>
        <dbReference type="EMBL" id="RFM26645.1"/>
    </source>
</evidence>
<feature type="transmembrane region" description="Helical" evidence="5">
    <location>
        <begin position="284"/>
        <end position="300"/>
    </location>
</feature>
<keyword evidence="2 5" id="KW-0812">Transmembrane</keyword>
<feature type="transmembrane region" description="Helical" evidence="5">
    <location>
        <begin position="89"/>
        <end position="108"/>
    </location>
</feature>
<keyword evidence="7" id="KW-0436">Ligase</keyword>
<evidence type="ECO:0000313" key="8">
    <source>
        <dbReference type="Proteomes" id="UP000261284"/>
    </source>
</evidence>
<feature type="transmembrane region" description="Helical" evidence="5">
    <location>
        <begin position="144"/>
        <end position="163"/>
    </location>
</feature>
<evidence type="ECO:0000259" key="6">
    <source>
        <dbReference type="Pfam" id="PF04932"/>
    </source>
</evidence>
<evidence type="ECO:0000256" key="2">
    <source>
        <dbReference type="ARBA" id="ARBA00022692"/>
    </source>
</evidence>
<dbReference type="GO" id="GO:0016020">
    <property type="term" value="C:membrane"/>
    <property type="evidence" value="ECO:0007669"/>
    <property type="project" value="UniProtKB-SubCell"/>
</dbReference>
<feature type="transmembrane region" description="Helical" evidence="5">
    <location>
        <begin position="57"/>
        <end position="77"/>
    </location>
</feature>
<evidence type="ECO:0000256" key="4">
    <source>
        <dbReference type="ARBA" id="ARBA00023136"/>
    </source>
</evidence>
<proteinExistence type="predicted"/>
<keyword evidence="8" id="KW-1185">Reference proteome</keyword>
<dbReference type="Proteomes" id="UP000261284">
    <property type="component" value="Unassembled WGS sequence"/>
</dbReference>
<sequence length="474" mass="53277">MFLIFPVIYVSLFFIALYHILHGRVHKMLLFIIFGLPIYITTMSVTLMYGYGKYIPILQAFKELTILIALATIIFSVHRAVKLDKIDKLVLAYAAYSMLYVVLPVGNFPLYEKLLAFKTLSFFPFIYFAGRLIRVASVNITEYFHYICLVTIAAAIVLVFEVVPYTHLQTVTGYADFNYYFYDLKPAGNYGLTWTFEIENGLKRFASFFANPLEHAASNLITLSALIALAVINKRIVLTRLLVVAFAATVFSVIFALSRASLASFFSIPYAYAWLAGKKRWLKIIHYGAAVGVLLFLLLLKGDLYDFIINSIDFSNSSSVAHLIEWQNGLDAIIQHPLGLGLGSSGRTAATAGLSVGGESQFIILSVQIGLIGLFLYLMIYFNIIITAARMYKSPGGKIHKTAVFVFLLKISLFIPLFTAEAESYLYISYIGWFFSGFLVNLKMQANDYRNRYPGFEAGRNRSEDNIGRDVQAI</sequence>
<feature type="domain" description="O-antigen ligase-related" evidence="6">
    <location>
        <begin position="245"/>
        <end position="378"/>
    </location>
</feature>
<feature type="transmembrane region" description="Helical" evidence="5">
    <location>
        <begin position="114"/>
        <end position="132"/>
    </location>
</feature>
<dbReference type="Pfam" id="PF04932">
    <property type="entry name" value="Wzy_C"/>
    <property type="match status" value="1"/>
</dbReference>
<feature type="transmembrane region" description="Helical" evidence="5">
    <location>
        <begin position="237"/>
        <end position="255"/>
    </location>
</feature>
<feature type="transmembrane region" description="Helical" evidence="5">
    <location>
        <begin position="28"/>
        <end position="51"/>
    </location>
</feature>
<evidence type="ECO:0000256" key="1">
    <source>
        <dbReference type="ARBA" id="ARBA00004141"/>
    </source>
</evidence>
<feature type="transmembrane region" description="Helical" evidence="5">
    <location>
        <begin position="6"/>
        <end position="21"/>
    </location>
</feature>
<dbReference type="GO" id="GO:0016874">
    <property type="term" value="F:ligase activity"/>
    <property type="evidence" value="ECO:0007669"/>
    <property type="project" value="UniProtKB-KW"/>
</dbReference>
<comment type="subcellular location">
    <subcellularLocation>
        <location evidence="1">Membrane</location>
        <topology evidence="1">Multi-pass membrane protein</topology>
    </subcellularLocation>
</comment>
<dbReference type="EMBL" id="QTJU01000008">
    <property type="protein sequence ID" value="RFM26645.1"/>
    <property type="molecule type" value="Genomic_DNA"/>
</dbReference>
<feature type="transmembrane region" description="Helical" evidence="5">
    <location>
        <begin position="402"/>
        <end position="419"/>
    </location>
</feature>
<keyword evidence="4 5" id="KW-0472">Membrane</keyword>
<evidence type="ECO:0000256" key="3">
    <source>
        <dbReference type="ARBA" id="ARBA00022989"/>
    </source>
</evidence>
<feature type="transmembrane region" description="Helical" evidence="5">
    <location>
        <begin position="362"/>
        <end position="382"/>
    </location>
</feature>